<keyword evidence="3" id="KW-1185">Reference proteome</keyword>
<protein>
    <submittedName>
        <fullName evidence="1">Uncharacterized protein</fullName>
    </submittedName>
</protein>
<feature type="non-terminal residue" evidence="1">
    <location>
        <position position="1"/>
    </location>
</feature>
<dbReference type="Proteomes" id="UP000294581">
    <property type="component" value="Unassembled WGS sequence"/>
</dbReference>
<organism evidence="1 3">
    <name type="scientific">Alicyclobacillus sacchari</name>
    <dbReference type="NCBI Taxonomy" id="392010"/>
    <lineage>
        <taxon>Bacteria</taxon>
        <taxon>Bacillati</taxon>
        <taxon>Bacillota</taxon>
        <taxon>Bacilli</taxon>
        <taxon>Bacillales</taxon>
        <taxon>Alicyclobacillaceae</taxon>
        <taxon>Alicyclobacillus</taxon>
    </lineage>
</organism>
<accession>A0A4R8L5K0</accession>
<gene>
    <name evidence="2" type="ORF">C7445_1348</name>
    <name evidence="1" type="ORF">C7445_1405</name>
</gene>
<evidence type="ECO:0000313" key="2">
    <source>
        <dbReference type="EMBL" id="TDY38336.1"/>
    </source>
</evidence>
<evidence type="ECO:0000313" key="3">
    <source>
        <dbReference type="Proteomes" id="UP000294581"/>
    </source>
</evidence>
<evidence type="ECO:0000313" key="1">
    <source>
        <dbReference type="EMBL" id="TDY37861.1"/>
    </source>
</evidence>
<dbReference type="AlphaFoldDB" id="A0A4R8L5K0"/>
<dbReference type="EMBL" id="SORF01000034">
    <property type="protein sequence ID" value="TDY38336.1"/>
    <property type="molecule type" value="Genomic_DNA"/>
</dbReference>
<reference evidence="1 3" key="1">
    <citation type="submission" date="2019-03" db="EMBL/GenBank/DDBJ databases">
        <title>Genomic Encyclopedia of Type Strains, Phase IV (KMG-IV): sequencing the most valuable type-strain genomes for metagenomic binning, comparative biology and taxonomic classification.</title>
        <authorList>
            <person name="Goeker M."/>
        </authorList>
    </citation>
    <scope>NUCLEOTIDE SEQUENCE [LARGE SCALE GENOMIC DNA]</scope>
    <source>
        <strain evidence="1 3">DSM 17974</strain>
    </source>
</reference>
<comment type="caution">
    <text evidence="1">The sequence shown here is derived from an EMBL/GenBank/DDBJ whole genome shotgun (WGS) entry which is preliminary data.</text>
</comment>
<dbReference type="InterPro" id="IPR027417">
    <property type="entry name" value="P-loop_NTPase"/>
</dbReference>
<dbReference type="EMBL" id="SORF01000040">
    <property type="protein sequence ID" value="TDY37861.1"/>
    <property type="molecule type" value="Genomic_DNA"/>
</dbReference>
<dbReference type="Gene3D" id="3.40.50.300">
    <property type="entry name" value="P-loop containing nucleotide triphosphate hydrolases"/>
    <property type="match status" value="1"/>
</dbReference>
<sequence length="96" mass="11356">RKFAESEQGRAILQNSDTKVLLRQDKLDKEAVIENFGLEEHEFEELIAFRDGQARWWVGGEVFYNQLVPFADEFELFTTRFVQSDAELAMQRRWLA</sequence>
<name>A0A4R8L5K0_9BACL</name>
<proteinExistence type="predicted"/>